<protein>
    <submittedName>
        <fullName evidence="2">Uncharacterized protein</fullName>
    </submittedName>
</protein>
<dbReference type="Proteomes" id="UP000288805">
    <property type="component" value="Unassembled WGS sequence"/>
</dbReference>
<evidence type="ECO:0000313" key="2">
    <source>
        <dbReference type="EMBL" id="RVW21855.1"/>
    </source>
</evidence>
<dbReference type="AlphaFoldDB" id="A0A438CF85"/>
<evidence type="ECO:0000256" key="1">
    <source>
        <dbReference type="SAM" id="MobiDB-lite"/>
    </source>
</evidence>
<dbReference type="EMBL" id="QGNW01002264">
    <property type="protein sequence ID" value="RVW21855.1"/>
    <property type="molecule type" value="Genomic_DNA"/>
</dbReference>
<reference evidence="2 3" key="1">
    <citation type="journal article" date="2018" name="PLoS Genet.">
        <title>Population sequencing reveals clonal diversity and ancestral inbreeding in the grapevine cultivar Chardonnay.</title>
        <authorList>
            <person name="Roach M.J."/>
            <person name="Johnson D.L."/>
            <person name="Bohlmann J."/>
            <person name="van Vuuren H.J."/>
            <person name="Jones S.J."/>
            <person name="Pretorius I.S."/>
            <person name="Schmidt S.A."/>
            <person name="Borneman A.R."/>
        </authorList>
    </citation>
    <scope>NUCLEOTIDE SEQUENCE [LARGE SCALE GENOMIC DNA]</scope>
    <source>
        <strain evidence="3">cv. Chardonnay</strain>
        <tissue evidence="2">Leaf</tissue>
    </source>
</reference>
<name>A0A438CF85_VITVI</name>
<feature type="compositionally biased region" description="Basic and acidic residues" evidence="1">
    <location>
        <begin position="1"/>
        <end position="14"/>
    </location>
</feature>
<organism evidence="2 3">
    <name type="scientific">Vitis vinifera</name>
    <name type="common">Grape</name>
    <dbReference type="NCBI Taxonomy" id="29760"/>
    <lineage>
        <taxon>Eukaryota</taxon>
        <taxon>Viridiplantae</taxon>
        <taxon>Streptophyta</taxon>
        <taxon>Embryophyta</taxon>
        <taxon>Tracheophyta</taxon>
        <taxon>Spermatophyta</taxon>
        <taxon>Magnoliopsida</taxon>
        <taxon>eudicotyledons</taxon>
        <taxon>Gunneridae</taxon>
        <taxon>Pentapetalae</taxon>
        <taxon>rosids</taxon>
        <taxon>Vitales</taxon>
        <taxon>Vitaceae</taxon>
        <taxon>Viteae</taxon>
        <taxon>Vitis</taxon>
    </lineage>
</organism>
<accession>A0A438CF85</accession>
<comment type="caution">
    <text evidence="2">The sequence shown here is derived from an EMBL/GenBank/DDBJ whole genome shotgun (WGS) entry which is preliminary data.</text>
</comment>
<feature type="region of interest" description="Disordered" evidence="1">
    <location>
        <begin position="1"/>
        <end position="25"/>
    </location>
</feature>
<proteinExistence type="predicted"/>
<sequence>MSELASGREAEGSHCGKRKRKRQRQRQRQRQKHLFLIKFENLSLGCLLEGVESCCRDEGVVRWCKVGRRFKLECRVNGAGRFIFCFVLTEEGQWFSLIFPKGRGFLRGWNVLPEKLHLLGVFLRQSLGMGGAPKELWASALGLLLHFWSLEVLKKLGDCCGGFLVVDEDTAMLSHLYFSIQICSRVPRFSAVISKSSCSGCLELKVRGDIVGVPHIVMGKLTVWVGVPFKGDHGGVVSGSLCLGQDEAQGSKGCPPAKALLVTSHSLGCDGESSDVVRVLFDDLSFCKGVQCFARFIVELKNLQGKQKWGFNEGGRLGSFSTPTPLSLARHLLLTNEVLMEENVGLPAEGKGDVHRPMRRNFGKDLVVESPKNQLKDVETASLEVCNEEATSGFGNPSKGPLEVESLSNLSFQNVVSFSKFVGLQVDGHEKEIASLLRKMETGKGHRVSTVKRRPPSMAHFVREL</sequence>
<gene>
    <name evidence="2" type="ORF">CK203_109659</name>
</gene>
<feature type="compositionally biased region" description="Basic residues" evidence="1">
    <location>
        <begin position="15"/>
        <end position="25"/>
    </location>
</feature>
<evidence type="ECO:0000313" key="3">
    <source>
        <dbReference type="Proteomes" id="UP000288805"/>
    </source>
</evidence>